<dbReference type="InterPro" id="IPR035649">
    <property type="entry name" value="EFG_V"/>
</dbReference>
<dbReference type="RefSeq" id="WP_033357669.1">
    <property type="nucleotide sequence ID" value="NZ_CP073767.1"/>
</dbReference>
<dbReference type="SUPFAM" id="SSF50447">
    <property type="entry name" value="Translation proteins"/>
    <property type="match status" value="1"/>
</dbReference>
<dbReference type="CDD" id="cd04088">
    <property type="entry name" value="EFG_mtEFG_II"/>
    <property type="match status" value="1"/>
</dbReference>
<dbReference type="EMBL" id="CP073767">
    <property type="protein sequence ID" value="UWZ54155.1"/>
    <property type="molecule type" value="Genomic_DNA"/>
</dbReference>
<dbReference type="InterPro" id="IPR035647">
    <property type="entry name" value="EFG_III/V"/>
</dbReference>
<dbReference type="CDD" id="cd01886">
    <property type="entry name" value="EF-G"/>
    <property type="match status" value="1"/>
</dbReference>
<dbReference type="CDD" id="cd01434">
    <property type="entry name" value="EFG_mtEFG1_IV"/>
    <property type="match status" value="1"/>
</dbReference>
<evidence type="ECO:0000259" key="9">
    <source>
        <dbReference type="PROSITE" id="PS51722"/>
    </source>
</evidence>
<dbReference type="FunFam" id="3.30.70.870:FF:000001">
    <property type="entry name" value="Elongation factor G"/>
    <property type="match status" value="1"/>
</dbReference>
<name>A0A9Q9IHA6_9ACTN</name>
<evidence type="ECO:0000256" key="3">
    <source>
        <dbReference type="ARBA" id="ARBA00022768"/>
    </source>
</evidence>
<dbReference type="FunFam" id="3.30.230.10:FF:000003">
    <property type="entry name" value="Elongation factor G"/>
    <property type="match status" value="1"/>
</dbReference>
<dbReference type="CDD" id="cd16262">
    <property type="entry name" value="EFG_III"/>
    <property type="match status" value="1"/>
</dbReference>
<keyword evidence="11" id="KW-1185">Reference proteome</keyword>
<evidence type="ECO:0000256" key="1">
    <source>
        <dbReference type="ARBA" id="ARBA00005870"/>
    </source>
</evidence>
<dbReference type="InterPro" id="IPR031157">
    <property type="entry name" value="G_TR_CS"/>
</dbReference>
<dbReference type="Gene3D" id="3.30.70.240">
    <property type="match status" value="1"/>
</dbReference>
<dbReference type="Pfam" id="PF22042">
    <property type="entry name" value="EF-G_D2"/>
    <property type="match status" value="1"/>
</dbReference>
<dbReference type="GO" id="GO:0005737">
    <property type="term" value="C:cytoplasm"/>
    <property type="evidence" value="ECO:0007669"/>
    <property type="project" value="UniProtKB-SubCell"/>
</dbReference>
<dbReference type="InterPro" id="IPR014721">
    <property type="entry name" value="Ribsml_uS5_D2-typ_fold_subgr"/>
</dbReference>
<keyword evidence="3 7" id="KW-0251">Elongation factor</keyword>
<dbReference type="PANTHER" id="PTHR43261">
    <property type="entry name" value="TRANSLATION ELONGATION FACTOR G-RELATED"/>
    <property type="match status" value="1"/>
</dbReference>
<dbReference type="GO" id="GO:0005525">
    <property type="term" value="F:GTP binding"/>
    <property type="evidence" value="ECO:0007669"/>
    <property type="project" value="UniProtKB-UniRule"/>
</dbReference>
<dbReference type="InterPro" id="IPR000640">
    <property type="entry name" value="EFG_V-like"/>
</dbReference>
<dbReference type="InterPro" id="IPR005517">
    <property type="entry name" value="Transl_elong_EFG/EF2_IV"/>
</dbReference>
<dbReference type="NCBIfam" id="TIGR00231">
    <property type="entry name" value="small_GTP"/>
    <property type="match status" value="1"/>
</dbReference>
<dbReference type="InterPro" id="IPR000795">
    <property type="entry name" value="T_Tr_GTP-bd_dom"/>
</dbReference>
<dbReference type="SUPFAM" id="SSF54980">
    <property type="entry name" value="EF-G C-terminal domain-like"/>
    <property type="match status" value="2"/>
</dbReference>
<dbReference type="InterPro" id="IPR005225">
    <property type="entry name" value="Small_GTP-bd"/>
</dbReference>
<dbReference type="PROSITE" id="PS00301">
    <property type="entry name" value="G_TR_1"/>
    <property type="match status" value="1"/>
</dbReference>
<proteinExistence type="inferred from homology"/>
<dbReference type="InterPro" id="IPR020568">
    <property type="entry name" value="Ribosomal_Su5_D2-typ_SF"/>
</dbReference>
<dbReference type="Pfam" id="PF00679">
    <property type="entry name" value="EFG_C"/>
    <property type="match status" value="1"/>
</dbReference>
<evidence type="ECO:0000256" key="6">
    <source>
        <dbReference type="ARBA" id="ARBA00024731"/>
    </source>
</evidence>
<keyword evidence="5 7" id="KW-0342">GTP-binding</keyword>
<dbReference type="Pfam" id="PF14492">
    <property type="entry name" value="EFG_III"/>
    <property type="match status" value="1"/>
</dbReference>
<evidence type="ECO:0000313" key="10">
    <source>
        <dbReference type="EMBL" id="UWZ54155.1"/>
    </source>
</evidence>
<dbReference type="InterPro" id="IPR004540">
    <property type="entry name" value="Transl_elong_EFG/EF2"/>
</dbReference>
<dbReference type="PANTHER" id="PTHR43261:SF1">
    <property type="entry name" value="RIBOSOME-RELEASING FACTOR 2, MITOCHONDRIAL"/>
    <property type="match status" value="1"/>
</dbReference>
<protein>
    <recommendedName>
        <fullName evidence="7 8">Elongation factor G</fullName>
        <shortName evidence="7">EF-G</shortName>
    </recommendedName>
</protein>
<dbReference type="SUPFAM" id="SSF52540">
    <property type="entry name" value="P-loop containing nucleoside triphosphate hydrolases"/>
    <property type="match status" value="1"/>
</dbReference>
<gene>
    <name evidence="7 10" type="primary">fusA</name>
    <name evidence="10" type="ORF">Daura_48095</name>
</gene>
<accession>A0A9Q9IHA6</accession>
<dbReference type="NCBIfam" id="NF009381">
    <property type="entry name" value="PRK12740.1-5"/>
    <property type="match status" value="1"/>
</dbReference>
<dbReference type="Pfam" id="PF00009">
    <property type="entry name" value="GTP_EFTU"/>
    <property type="match status" value="1"/>
</dbReference>
<evidence type="ECO:0000256" key="7">
    <source>
        <dbReference type="HAMAP-Rule" id="MF_00054"/>
    </source>
</evidence>
<dbReference type="PROSITE" id="PS51722">
    <property type="entry name" value="G_TR_2"/>
    <property type="match status" value="1"/>
</dbReference>
<organism evidence="10 11">
    <name type="scientific">Dactylosporangium aurantiacum</name>
    <dbReference type="NCBI Taxonomy" id="35754"/>
    <lineage>
        <taxon>Bacteria</taxon>
        <taxon>Bacillati</taxon>
        <taxon>Actinomycetota</taxon>
        <taxon>Actinomycetes</taxon>
        <taxon>Micromonosporales</taxon>
        <taxon>Micromonosporaceae</taxon>
        <taxon>Dactylosporangium</taxon>
    </lineage>
</organism>
<dbReference type="InterPro" id="IPR041095">
    <property type="entry name" value="EFG_II"/>
</dbReference>
<feature type="binding site" evidence="7">
    <location>
        <begin position="136"/>
        <end position="139"/>
    </location>
    <ligand>
        <name>GTP</name>
        <dbReference type="ChEBI" id="CHEBI:37565"/>
    </ligand>
</feature>
<dbReference type="InterPro" id="IPR009022">
    <property type="entry name" value="EFG_III"/>
</dbReference>
<evidence type="ECO:0000256" key="4">
    <source>
        <dbReference type="ARBA" id="ARBA00022917"/>
    </source>
</evidence>
<keyword evidence="4 7" id="KW-0648">Protein biosynthesis</keyword>
<dbReference type="Proteomes" id="UP001058003">
    <property type="component" value="Chromosome"/>
</dbReference>
<dbReference type="GO" id="GO:0003746">
    <property type="term" value="F:translation elongation factor activity"/>
    <property type="evidence" value="ECO:0007669"/>
    <property type="project" value="UniProtKB-UniRule"/>
</dbReference>
<dbReference type="KEGG" id="daur:Daura_48095"/>
<dbReference type="SMART" id="SM00889">
    <property type="entry name" value="EFG_IV"/>
    <property type="match status" value="1"/>
</dbReference>
<evidence type="ECO:0000256" key="2">
    <source>
        <dbReference type="ARBA" id="ARBA00022741"/>
    </source>
</evidence>
<dbReference type="NCBIfam" id="TIGR00484">
    <property type="entry name" value="EF-G"/>
    <property type="match status" value="1"/>
</dbReference>
<evidence type="ECO:0000256" key="8">
    <source>
        <dbReference type="NCBIfam" id="TIGR00484"/>
    </source>
</evidence>
<evidence type="ECO:0000313" key="11">
    <source>
        <dbReference type="Proteomes" id="UP001058003"/>
    </source>
</evidence>
<sequence>MAAVDAALAKVRNIGIMAHIDAGKTTTTERILFYTGITYKIGEVHEGAAVMDWMEQEQERGITITSAATKCEWKGHVIQIIDTPGHVDFTVEVERSLRVLDGAVAVYDGVAGVEPQTENVWRQADKYNVPRMCFVNKLDRTGADFFRCVQMMVERLNATPLVLQIPIGLEGDHIGVVDLLEMRALTWRGETQKGEDYAIEEIPADLVDQANEYRDKLLETLAETDDEIMVRYLDGDTFDVKELKTAIRRATIAGKLNPVVCGSAFKNKGVQPMLDAVVDYLPSPLDIPAVEGVATDGETPMQRKPSNSEPFSGLAFKIQTDKHLGKLTYVRIYSGTLDSGSQVVNSTKDRKERIGKIYQMHANKREERPSAQAGDIIAVQGLKQTTTGDTLCDPASPVILESMTFPEPVIQVAIEPKSKADQEKLGTAIQRLAEEDPTFRVKNDEETGQTIIAGMGELHLDILVDRMRREFSVEANIGKPQVAYRETIRGTVDKIDYVHKKQTGGSGQYAKVIVKLEPLEMTADGPTYEFVNEVSGGRIPKEFIPSVDAGAQDAMQYGVLAGYPMVGVKLTLLDGQYHEVDSSEMAFKIAGSMVMKEAARKASPALLEPLMAVEVTTPEENMGDVIGDLNSRRGTIQAMEERGGARVVRATVPLSEMFGYVGDLRSKTQGRASYSMQFDSYAEVPANVAKEIIAKATGE</sequence>
<dbReference type="FunFam" id="2.40.30.10:FF:000006">
    <property type="entry name" value="Elongation factor G"/>
    <property type="match status" value="1"/>
</dbReference>
<feature type="domain" description="Tr-type G" evidence="9">
    <location>
        <begin position="9"/>
        <end position="285"/>
    </location>
</feature>
<dbReference type="Gene3D" id="3.30.230.10">
    <property type="match status" value="1"/>
</dbReference>
<dbReference type="InterPro" id="IPR027417">
    <property type="entry name" value="P-loop_NTPase"/>
</dbReference>
<dbReference type="InterPro" id="IPR047872">
    <property type="entry name" value="EFG_IV"/>
</dbReference>
<feature type="binding site" evidence="7">
    <location>
        <begin position="18"/>
        <end position="25"/>
    </location>
    <ligand>
        <name>GTP</name>
        <dbReference type="ChEBI" id="CHEBI:37565"/>
    </ligand>
</feature>
<dbReference type="SMART" id="SM00838">
    <property type="entry name" value="EFG_C"/>
    <property type="match status" value="1"/>
</dbReference>
<keyword evidence="7" id="KW-0963">Cytoplasm</keyword>
<feature type="binding site" evidence="7">
    <location>
        <begin position="82"/>
        <end position="86"/>
    </location>
    <ligand>
        <name>GTP</name>
        <dbReference type="ChEBI" id="CHEBI:37565"/>
    </ligand>
</feature>
<dbReference type="Pfam" id="PF03764">
    <property type="entry name" value="EFG_IV"/>
    <property type="match status" value="1"/>
</dbReference>
<dbReference type="OrthoDB" id="9801472at2"/>
<comment type="similarity">
    <text evidence="1 7">Belongs to the TRAFAC class translation factor GTPase superfamily. Classic translation factor GTPase family. EF-G/EF-2 subfamily.</text>
</comment>
<dbReference type="InterPro" id="IPR009000">
    <property type="entry name" value="Transl_B-barrel_sf"/>
</dbReference>
<dbReference type="FunFam" id="3.30.70.240:FF:000001">
    <property type="entry name" value="Elongation factor G"/>
    <property type="match status" value="1"/>
</dbReference>
<dbReference type="InterPro" id="IPR053905">
    <property type="entry name" value="EF-G-like_DII"/>
</dbReference>
<comment type="function">
    <text evidence="6 7">Catalyzes the GTP-dependent ribosomal translocation step during translation elongation. During this step, the ribosome changes from the pre-translocational (PRE) to the post-translocational (POST) state as the newly formed A-site-bound peptidyl-tRNA and P-site-bound deacylated tRNA move to the P and E sites, respectively. Catalyzes the coordinated movement of the two tRNA molecules, the mRNA and conformational changes in the ribosome.</text>
</comment>
<comment type="subcellular location">
    <subcellularLocation>
        <location evidence="7">Cytoplasm</location>
    </subcellularLocation>
</comment>
<dbReference type="HAMAP" id="MF_00054_B">
    <property type="entry name" value="EF_G_EF_2_B"/>
    <property type="match status" value="1"/>
</dbReference>
<reference evidence="10" key="1">
    <citation type="submission" date="2021-04" db="EMBL/GenBank/DDBJ databases">
        <title>Dactylosporangium aurantiacum NRRL B-8018 full assembly.</title>
        <authorList>
            <person name="Hartkoorn R.C."/>
            <person name="Beaudoing E."/>
            <person name="Hot D."/>
        </authorList>
    </citation>
    <scope>NUCLEOTIDE SEQUENCE</scope>
    <source>
        <strain evidence="10">NRRL B-8018</strain>
    </source>
</reference>
<dbReference type="CDD" id="cd03713">
    <property type="entry name" value="EFG_mtEFG_C"/>
    <property type="match status" value="1"/>
</dbReference>
<dbReference type="FunFam" id="3.40.50.300:FF:000029">
    <property type="entry name" value="Elongation factor G"/>
    <property type="match status" value="1"/>
</dbReference>
<keyword evidence="2 7" id="KW-0547">Nucleotide-binding</keyword>
<evidence type="ECO:0000256" key="5">
    <source>
        <dbReference type="ARBA" id="ARBA00023134"/>
    </source>
</evidence>
<dbReference type="Gene3D" id="2.40.30.10">
    <property type="entry name" value="Translation factors"/>
    <property type="match status" value="1"/>
</dbReference>
<dbReference type="Gene3D" id="3.40.50.300">
    <property type="entry name" value="P-loop containing nucleotide triphosphate hydrolases"/>
    <property type="match status" value="1"/>
</dbReference>
<dbReference type="GO" id="GO:0003924">
    <property type="term" value="F:GTPase activity"/>
    <property type="evidence" value="ECO:0007669"/>
    <property type="project" value="InterPro"/>
</dbReference>
<dbReference type="SUPFAM" id="SSF54211">
    <property type="entry name" value="Ribosomal protein S5 domain 2-like"/>
    <property type="match status" value="1"/>
</dbReference>
<dbReference type="GO" id="GO:0032790">
    <property type="term" value="P:ribosome disassembly"/>
    <property type="evidence" value="ECO:0007669"/>
    <property type="project" value="TreeGrafter"/>
</dbReference>
<dbReference type="AlphaFoldDB" id="A0A9Q9IHA6"/>
<dbReference type="Gene3D" id="3.30.70.870">
    <property type="entry name" value="Elongation Factor G (Translational Gtpase), domain 3"/>
    <property type="match status" value="1"/>
</dbReference>
<dbReference type="PRINTS" id="PR00315">
    <property type="entry name" value="ELONGATNFCT"/>
</dbReference>